<feature type="transmembrane region" description="Helical" evidence="5">
    <location>
        <begin position="7"/>
        <end position="27"/>
    </location>
</feature>
<feature type="transmembrane region" description="Helical" evidence="5">
    <location>
        <begin position="39"/>
        <end position="58"/>
    </location>
</feature>
<organism evidence="6">
    <name type="scientific">uncultured Sporomusa sp</name>
    <dbReference type="NCBI Taxonomy" id="307249"/>
    <lineage>
        <taxon>Bacteria</taxon>
        <taxon>Bacillati</taxon>
        <taxon>Bacillota</taxon>
        <taxon>Negativicutes</taxon>
        <taxon>Selenomonadales</taxon>
        <taxon>Sporomusaceae</taxon>
        <taxon>Sporomusa</taxon>
        <taxon>environmental samples</taxon>
    </lineage>
</organism>
<dbReference type="Pfam" id="PF01758">
    <property type="entry name" value="SBF"/>
    <property type="match status" value="1"/>
</dbReference>
<feature type="transmembrane region" description="Helical" evidence="5">
    <location>
        <begin position="159"/>
        <end position="182"/>
    </location>
</feature>
<dbReference type="PANTHER" id="PTHR10361">
    <property type="entry name" value="SODIUM-BILE ACID COTRANSPORTER"/>
    <property type="match status" value="1"/>
</dbReference>
<evidence type="ECO:0000256" key="4">
    <source>
        <dbReference type="ARBA" id="ARBA00023136"/>
    </source>
</evidence>
<dbReference type="PANTHER" id="PTHR10361:SF28">
    <property type="entry name" value="P3 PROTEIN-RELATED"/>
    <property type="match status" value="1"/>
</dbReference>
<evidence type="ECO:0000256" key="3">
    <source>
        <dbReference type="ARBA" id="ARBA00022989"/>
    </source>
</evidence>
<feature type="transmembrane region" description="Helical" evidence="5">
    <location>
        <begin position="194"/>
        <end position="215"/>
    </location>
</feature>
<keyword evidence="2 5" id="KW-0812">Transmembrane</keyword>
<evidence type="ECO:0000256" key="1">
    <source>
        <dbReference type="ARBA" id="ARBA00004141"/>
    </source>
</evidence>
<protein>
    <submittedName>
        <fullName evidence="6">Uncharacterized sodium-dependent transporter YocS</fullName>
    </submittedName>
</protein>
<feature type="transmembrane region" description="Helical" evidence="5">
    <location>
        <begin position="221"/>
        <end position="244"/>
    </location>
</feature>
<feature type="transmembrane region" description="Helical" evidence="5">
    <location>
        <begin position="98"/>
        <end position="121"/>
    </location>
</feature>
<dbReference type="Gene3D" id="1.20.1530.20">
    <property type="match status" value="1"/>
</dbReference>
<feature type="transmembrane region" description="Helical" evidence="5">
    <location>
        <begin position="133"/>
        <end position="153"/>
    </location>
</feature>
<dbReference type="RefSeq" id="WP_188399667.1">
    <property type="nucleotide sequence ID" value="NZ_LT608335.1"/>
</dbReference>
<feature type="transmembrane region" description="Helical" evidence="5">
    <location>
        <begin position="281"/>
        <end position="304"/>
    </location>
</feature>
<dbReference type="AlphaFoldDB" id="A0A212LXV6"/>
<dbReference type="GO" id="GO:0016020">
    <property type="term" value="C:membrane"/>
    <property type="evidence" value="ECO:0007669"/>
    <property type="project" value="UniProtKB-SubCell"/>
</dbReference>
<name>A0A212LXV6_9FIRM</name>
<feature type="transmembrane region" description="Helical" evidence="5">
    <location>
        <begin position="256"/>
        <end position="275"/>
    </location>
</feature>
<accession>A0A212LXV6</accession>
<evidence type="ECO:0000313" key="6">
    <source>
        <dbReference type="EMBL" id="SCM82219.1"/>
    </source>
</evidence>
<gene>
    <name evidence="6" type="primary">yocS</name>
    <name evidence="6" type="ORF">KL86SPO_40704</name>
</gene>
<proteinExistence type="predicted"/>
<evidence type="ECO:0000256" key="2">
    <source>
        <dbReference type="ARBA" id="ARBA00022692"/>
    </source>
</evidence>
<keyword evidence="4 5" id="KW-0472">Membrane</keyword>
<reference evidence="6" key="1">
    <citation type="submission" date="2016-08" db="EMBL/GenBank/DDBJ databases">
        <authorList>
            <person name="Seilhamer J.J."/>
        </authorList>
    </citation>
    <scope>NUCLEOTIDE SEQUENCE</scope>
    <source>
        <strain evidence="6">86</strain>
    </source>
</reference>
<dbReference type="InterPro" id="IPR004710">
    <property type="entry name" value="Bilac:Na_transpt"/>
</dbReference>
<keyword evidence="3 5" id="KW-1133">Transmembrane helix</keyword>
<dbReference type="InterPro" id="IPR002657">
    <property type="entry name" value="BilAc:Na_symport/Acr3"/>
</dbReference>
<feature type="transmembrane region" description="Helical" evidence="5">
    <location>
        <begin position="70"/>
        <end position="92"/>
    </location>
</feature>
<dbReference type="EMBL" id="FMJE01000004">
    <property type="protein sequence ID" value="SCM82219.1"/>
    <property type="molecule type" value="Genomic_DNA"/>
</dbReference>
<sequence>MAFLEKIAMTITKLFPVWLIFFSGLAFLYPDTIKHQGPLVTYLLGTIMLGMGLSMSVDDFKLVLSRPKDVIIGIVLRYLIMPTVGWGVAKLLGLPPALAAGLILVGCCPSGTASNVMSFLAKADTALSVTVSSFNIILAPLLLPATFMLLAGAEVHVSAQAMFLDVVKIVLGPVVLGMVLRGLFSSFVDRIMKIVPVISVIAIIWAIAIVVAMSASKLVTVALIAFAAVAMHNALGLLLGYGASKALGMGERQARAITFEIGIEMSGLAVVLAIAHLEPLAAVPGAIFSVWHNFTGSIIAGYWANNPPTDGSLPDSTGV</sequence>
<evidence type="ECO:0000256" key="5">
    <source>
        <dbReference type="SAM" id="Phobius"/>
    </source>
</evidence>
<comment type="subcellular location">
    <subcellularLocation>
        <location evidence="1">Membrane</location>
        <topology evidence="1">Multi-pass membrane protein</topology>
    </subcellularLocation>
</comment>
<dbReference type="InterPro" id="IPR038770">
    <property type="entry name" value="Na+/solute_symporter_sf"/>
</dbReference>